<organism evidence="2 3">
    <name type="scientific">Massilia agilis</name>
    <dbReference type="NCBI Taxonomy" id="1811226"/>
    <lineage>
        <taxon>Bacteria</taxon>
        <taxon>Pseudomonadati</taxon>
        <taxon>Pseudomonadota</taxon>
        <taxon>Betaproteobacteria</taxon>
        <taxon>Burkholderiales</taxon>
        <taxon>Oxalobacteraceae</taxon>
        <taxon>Telluria group</taxon>
        <taxon>Massilia</taxon>
    </lineage>
</organism>
<evidence type="ECO:0000313" key="2">
    <source>
        <dbReference type="EMBL" id="MCS0808668.1"/>
    </source>
</evidence>
<reference evidence="2 3" key="1">
    <citation type="submission" date="2022-08" db="EMBL/GenBank/DDBJ databases">
        <title>Reclassification of Massilia species as members of the genera Telluria, Duganella, Pseudoduganella, Mokoshia gen. nov. and Zemynaea gen. nov. using orthogonal and non-orthogonal genome-based approaches.</title>
        <authorList>
            <person name="Bowman J.P."/>
        </authorList>
    </citation>
    <scope>NUCLEOTIDE SEQUENCE [LARGE SCALE GENOMIC DNA]</scope>
    <source>
        <strain evidence="2 3">JCM 31605</strain>
    </source>
</reference>
<dbReference type="Pfam" id="PF05766">
    <property type="entry name" value="NinG"/>
    <property type="match status" value="1"/>
</dbReference>
<dbReference type="EMBL" id="JANUHB010000002">
    <property type="protein sequence ID" value="MCS0808668.1"/>
    <property type="molecule type" value="Genomic_DNA"/>
</dbReference>
<dbReference type="RefSeq" id="WP_258822432.1">
    <property type="nucleotide sequence ID" value="NZ_JANUHB010000002.1"/>
</dbReference>
<accession>A0ABT2DE09</accession>
<keyword evidence="3" id="KW-1185">Reference proteome</keyword>
<evidence type="ECO:0000256" key="1">
    <source>
        <dbReference type="SAM" id="Coils"/>
    </source>
</evidence>
<gene>
    <name evidence="2" type="ORF">NX774_12130</name>
</gene>
<sequence>MTFSRTSDQPRKRRKRKCAVKSCRAEFEPRSISHKACGSVCAELLAVAQRQRAERKQEQEDRAATKKALEKFKRKPTWLLEAQKVFNAYRREVCRIAGHRCISCGLPLDWSGNQVDAGHYRSVGSAAHLRFVEQNVWAQCKHCNKHLAGNHVSYRIGLIARIGQAAVEALEADQTERKYSIPELREIITTYRRKLKELQKEAA</sequence>
<evidence type="ECO:0000313" key="3">
    <source>
        <dbReference type="Proteomes" id="UP001206126"/>
    </source>
</evidence>
<proteinExistence type="predicted"/>
<name>A0ABT2DE09_9BURK</name>
<feature type="coiled-coil region" evidence="1">
    <location>
        <begin position="41"/>
        <end position="75"/>
    </location>
</feature>
<dbReference type="InterPro" id="IPR008713">
    <property type="entry name" value="Phage_lambda_NinG"/>
</dbReference>
<keyword evidence="1" id="KW-0175">Coiled coil</keyword>
<dbReference type="Proteomes" id="UP001206126">
    <property type="component" value="Unassembled WGS sequence"/>
</dbReference>
<protein>
    <submittedName>
        <fullName evidence="2">Recombination protein NinG</fullName>
    </submittedName>
</protein>
<comment type="caution">
    <text evidence="2">The sequence shown here is derived from an EMBL/GenBank/DDBJ whole genome shotgun (WGS) entry which is preliminary data.</text>
</comment>